<comment type="similarity">
    <text evidence="1">Belongs to the IST1 family.</text>
</comment>
<dbReference type="PANTHER" id="PTHR12161:SF88">
    <property type="entry name" value="REGULATOR OF VPS4 ACTIVITY IN THE MVB PATHWAY PROTEIN"/>
    <property type="match status" value="1"/>
</dbReference>
<dbReference type="Pfam" id="PF03398">
    <property type="entry name" value="Ist1"/>
    <property type="match status" value="1"/>
</dbReference>
<dbReference type="EMBL" id="JAVIJP010000032">
    <property type="protein sequence ID" value="KAL3631875.1"/>
    <property type="molecule type" value="Genomic_DNA"/>
</dbReference>
<gene>
    <name evidence="3" type="ORF">CASFOL_024859</name>
</gene>
<accession>A0ABD3CPK4</accession>
<feature type="compositionally biased region" description="Basic and acidic residues" evidence="2">
    <location>
        <begin position="228"/>
        <end position="244"/>
    </location>
</feature>
<feature type="compositionally biased region" description="Polar residues" evidence="2">
    <location>
        <begin position="392"/>
        <end position="404"/>
    </location>
</feature>
<dbReference type="InterPro" id="IPR042277">
    <property type="entry name" value="IST1-like"/>
</dbReference>
<dbReference type="AlphaFoldDB" id="A0ABD3CPK4"/>
<name>A0ABD3CPK4_9LAMI</name>
<evidence type="ECO:0000256" key="2">
    <source>
        <dbReference type="SAM" id="MobiDB-lite"/>
    </source>
</evidence>
<comment type="caution">
    <text evidence="3">The sequence shown here is derived from an EMBL/GenBank/DDBJ whole genome shotgun (WGS) entry which is preliminary data.</text>
</comment>
<feature type="compositionally biased region" description="Basic and acidic residues" evidence="2">
    <location>
        <begin position="297"/>
        <end position="318"/>
    </location>
</feature>
<evidence type="ECO:0000313" key="3">
    <source>
        <dbReference type="EMBL" id="KAL3631875.1"/>
    </source>
</evidence>
<dbReference type="FunFam" id="1.20.1260.60:FF:000002">
    <property type="entry name" value="Vacuolar protein sorting-associated protein IST1"/>
    <property type="match status" value="1"/>
</dbReference>
<sequence length="428" mass="49394">MFDGLLKSKFYCKCKSDIKMARTRIEIVRKKRIAMQKYLRNDVSDLLTNGLDVNAYGRADGLLAEMTRTSCYEFVDQCCEHISKNVSAMDKQRECPEECREAVSTLMFAAARFADMPELRELRTLFSERYASSLDSFINKEFAEKMKSGPASKDSKLQLLQEIAAESGLDWDSKALENKLFNESVYNDKSIAKETDNINGLDQKKDHELMQYAREFEPETKNGLMSQEQKEASRNEDRLQYKKKDTVVHPVKDIEADTIRKTEGKDDNNLLKYKSVAPPYTKSEFEKPKSFRRRRNQKPEIDNAEPEKKMERANKERAAQGQRILRFLDDNGEPKKEDDDEIDKLLQHYSRKNGPSSTNEKGKAMKPRTSRLSSLPVELEEFAESSKKQHTRSSSLQLYGNNNGHVHPKLPDYDDFVARLASFRGSRD</sequence>
<organism evidence="3 4">
    <name type="scientific">Castilleja foliolosa</name>
    <dbReference type="NCBI Taxonomy" id="1961234"/>
    <lineage>
        <taxon>Eukaryota</taxon>
        <taxon>Viridiplantae</taxon>
        <taxon>Streptophyta</taxon>
        <taxon>Embryophyta</taxon>
        <taxon>Tracheophyta</taxon>
        <taxon>Spermatophyta</taxon>
        <taxon>Magnoliopsida</taxon>
        <taxon>eudicotyledons</taxon>
        <taxon>Gunneridae</taxon>
        <taxon>Pentapetalae</taxon>
        <taxon>asterids</taxon>
        <taxon>lamiids</taxon>
        <taxon>Lamiales</taxon>
        <taxon>Orobanchaceae</taxon>
        <taxon>Pedicularideae</taxon>
        <taxon>Castillejinae</taxon>
        <taxon>Castilleja</taxon>
    </lineage>
</organism>
<keyword evidence="4" id="KW-1185">Reference proteome</keyword>
<feature type="region of interest" description="Disordered" evidence="2">
    <location>
        <begin position="217"/>
        <end position="244"/>
    </location>
</feature>
<evidence type="ECO:0000256" key="1">
    <source>
        <dbReference type="ARBA" id="ARBA00005536"/>
    </source>
</evidence>
<evidence type="ECO:0000313" key="4">
    <source>
        <dbReference type="Proteomes" id="UP001632038"/>
    </source>
</evidence>
<dbReference type="PANTHER" id="PTHR12161">
    <property type="entry name" value="IST1 FAMILY MEMBER"/>
    <property type="match status" value="1"/>
</dbReference>
<evidence type="ECO:0008006" key="5">
    <source>
        <dbReference type="Google" id="ProtNLM"/>
    </source>
</evidence>
<proteinExistence type="inferred from homology"/>
<dbReference type="Gene3D" id="1.20.1260.60">
    <property type="entry name" value="Vacuolar protein sorting-associated protein Ist1"/>
    <property type="match status" value="1"/>
</dbReference>
<dbReference type="InterPro" id="IPR005061">
    <property type="entry name" value="Ist1"/>
</dbReference>
<protein>
    <recommendedName>
        <fullName evidence="5">IST1-like protein</fullName>
    </recommendedName>
</protein>
<feature type="region of interest" description="Disordered" evidence="2">
    <location>
        <begin position="275"/>
        <end position="411"/>
    </location>
</feature>
<reference evidence="4" key="1">
    <citation type="journal article" date="2024" name="IScience">
        <title>Strigolactones Initiate the Formation of Haustorium-like Structures in Castilleja.</title>
        <authorList>
            <person name="Buerger M."/>
            <person name="Peterson D."/>
            <person name="Chory J."/>
        </authorList>
    </citation>
    <scope>NUCLEOTIDE SEQUENCE [LARGE SCALE GENOMIC DNA]</scope>
</reference>
<feature type="compositionally biased region" description="Basic and acidic residues" evidence="2">
    <location>
        <begin position="326"/>
        <end position="337"/>
    </location>
</feature>
<dbReference type="Proteomes" id="UP001632038">
    <property type="component" value="Unassembled WGS sequence"/>
</dbReference>